<comment type="caution">
    <text evidence="1">The sequence shown here is derived from an EMBL/GenBank/DDBJ whole genome shotgun (WGS) entry which is preliminary data.</text>
</comment>
<dbReference type="GO" id="GO:0005656">
    <property type="term" value="C:nuclear pre-replicative complex"/>
    <property type="evidence" value="ECO:0007669"/>
    <property type="project" value="TreeGrafter"/>
</dbReference>
<keyword evidence="2" id="KW-1185">Reference proteome</keyword>
<dbReference type="GO" id="GO:0006270">
    <property type="term" value="P:DNA replication initiation"/>
    <property type="evidence" value="ECO:0007669"/>
    <property type="project" value="TreeGrafter"/>
</dbReference>
<name>A0A843VPC5_COLES</name>
<gene>
    <name evidence="1" type="ORF">Taro_028079</name>
</gene>
<dbReference type="OrthoDB" id="786085at2759"/>
<dbReference type="GO" id="GO:0005664">
    <property type="term" value="C:nuclear origin of replication recognition complex"/>
    <property type="evidence" value="ECO:0007669"/>
    <property type="project" value="InterPro"/>
</dbReference>
<dbReference type="GO" id="GO:0003688">
    <property type="term" value="F:DNA replication origin binding"/>
    <property type="evidence" value="ECO:0007669"/>
    <property type="project" value="TreeGrafter"/>
</dbReference>
<accession>A0A843VPC5</accession>
<sequence length="274" mass="30782">MQTMTAPQRQPERDTQGCRIQNATLNTVAFTDNKPRVQRSLLSHLVSCCLLHMSSLQCLFEVGKLSKMQLLDIFCEAVDPMVCDVWASNNLSPSLVAGQQRCNGRTSHFAKGRLIEQAIQKVREFSPALLTSLLESWAKHIKEIDEIYNKVSELQLLLRSVDNEKTSRQQQSNLRRKLVTQCSLNLEEGASKVNEKAAILMKEMVRDLLKPIECAPFHEIFCFKHVGGLQSALIGDPRKTIHLDLIKSPSYIQCSCCHKGKGGLTSSMHDTSIM</sequence>
<dbReference type="GO" id="GO:0031261">
    <property type="term" value="C:DNA replication preinitiation complex"/>
    <property type="evidence" value="ECO:0007669"/>
    <property type="project" value="TreeGrafter"/>
</dbReference>
<evidence type="ECO:0000313" key="1">
    <source>
        <dbReference type="EMBL" id="MQL95410.1"/>
    </source>
</evidence>
<dbReference type="Proteomes" id="UP000652761">
    <property type="component" value="Unassembled WGS sequence"/>
</dbReference>
<dbReference type="PANTHER" id="PTHR12748">
    <property type="entry name" value="ORIGIN RECOGNITION COMPLEX SUBUNIT 3"/>
    <property type="match status" value="1"/>
</dbReference>
<dbReference type="InterPro" id="IPR020795">
    <property type="entry name" value="ORC3"/>
</dbReference>
<dbReference type="EMBL" id="NMUH01001790">
    <property type="protein sequence ID" value="MQL95410.1"/>
    <property type="molecule type" value="Genomic_DNA"/>
</dbReference>
<dbReference type="AlphaFoldDB" id="A0A843VPC5"/>
<evidence type="ECO:0000313" key="2">
    <source>
        <dbReference type="Proteomes" id="UP000652761"/>
    </source>
</evidence>
<dbReference type="PANTHER" id="PTHR12748:SF0">
    <property type="entry name" value="ORIGIN RECOGNITION COMPLEX SUBUNIT 3"/>
    <property type="match status" value="1"/>
</dbReference>
<proteinExistence type="predicted"/>
<protein>
    <submittedName>
        <fullName evidence="1">Uncharacterized protein</fullName>
    </submittedName>
</protein>
<organism evidence="1 2">
    <name type="scientific">Colocasia esculenta</name>
    <name type="common">Wild taro</name>
    <name type="synonym">Arum esculentum</name>
    <dbReference type="NCBI Taxonomy" id="4460"/>
    <lineage>
        <taxon>Eukaryota</taxon>
        <taxon>Viridiplantae</taxon>
        <taxon>Streptophyta</taxon>
        <taxon>Embryophyta</taxon>
        <taxon>Tracheophyta</taxon>
        <taxon>Spermatophyta</taxon>
        <taxon>Magnoliopsida</taxon>
        <taxon>Liliopsida</taxon>
        <taxon>Araceae</taxon>
        <taxon>Aroideae</taxon>
        <taxon>Colocasieae</taxon>
        <taxon>Colocasia</taxon>
    </lineage>
</organism>
<reference evidence="1" key="1">
    <citation type="submission" date="2017-07" db="EMBL/GenBank/DDBJ databases">
        <title>Taro Niue Genome Assembly and Annotation.</title>
        <authorList>
            <person name="Atibalentja N."/>
            <person name="Keating K."/>
            <person name="Fields C.J."/>
        </authorList>
    </citation>
    <scope>NUCLEOTIDE SEQUENCE</scope>
    <source>
        <strain evidence="1">Niue_2</strain>
        <tissue evidence="1">Leaf</tissue>
    </source>
</reference>